<evidence type="ECO:0000256" key="2">
    <source>
        <dbReference type="ARBA" id="ARBA00023242"/>
    </source>
</evidence>
<dbReference type="PANTHER" id="PTHR10328:SF15">
    <property type="entry name" value="BHLH TRANSCRIPTION FACTOR"/>
    <property type="match status" value="1"/>
</dbReference>
<feature type="region of interest" description="Disordered" evidence="3">
    <location>
        <begin position="818"/>
        <end position="906"/>
    </location>
</feature>
<feature type="region of interest" description="Disordered" evidence="3">
    <location>
        <begin position="1"/>
        <end position="27"/>
    </location>
</feature>
<feature type="region of interest" description="Disordered" evidence="3">
    <location>
        <begin position="393"/>
        <end position="427"/>
    </location>
</feature>
<dbReference type="AlphaFoldDB" id="A0A9W8DL45"/>
<dbReference type="EMBL" id="JANBPU010000185">
    <property type="protein sequence ID" value="KAJ1914677.1"/>
    <property type="molecule type" value="Genomic_DNA"/>
</dbReference>
<evidence type="ECO:0000259" key="4">
    <source>
        <dbReference type="PROSITE" id="PS50888"/>
    </source>
</evidence>
<evidence type="ECO:0000256" key="3">
    <source>
        <dbReference type="SAM" id="MobiDB-lite"/>
    </source>
</evidence>
<sequence length="906" mass="93796">MDNHHNFHQYQQHHHQGSQPTTATTTNTSIQQYQQSIQAYSLTTDPTTGNNTNNNGSTNTPNNGHTLNSQQQQHHQHIRGHSLGNIGSLASISTSNLTDEQIAHIAQVLTPLLSPSANQSNCGYSPAIHASPAETFTTPGFAPQNNNSVVGNTSKGKHGFSPLTSPALGPQSNSSYHQLNPSPSKNNGNGGGSNSAAVAAAAAAAAAAASINNVPFSVALQKRHSAHWPNSITASGGYGSGFTKPIGRPGYHHHHSVNFRTTPKLSSINEQAASSTFELTGGATSSSSSVSAAAAAASSTANQQVFDFLTSSASLHDSSSTKCNSAEEFSLDLLSGALLSHSGGPSTNSSPMFTAISNSNNASSTTLHQLAHQHHQQLMAGGVPSNVSRDMLRTASDQSTTKQLSNSGGGGGGVSNTQKGSHQQHHHMISANPVTPASLLNLPYSAHELPLDSITNSSGTSGAVIVPSNIVTNSGGASTSNGDGAFNGFNFLDSINRSTTTRHSISAVQSEPPGKHIIGNSPPLLNIDSQAGINRKRGRRKSSTSAHIDTSIIGSRVRADNNDGEPSSKPGGGKRSRRSSKANALSTKSPRPHMTIYPNILKSPGSGPQPSPLGPTAIAPSPSDFKTAPPSSSNALKPITPRGLQPKPATTFLGEPSMSSSANSDAGNNNTVVVNTAATGQPNDSGAAAATGGGGGGGGGGGTVSTTPSLTPQDPNHVISRLATKSNYQNILEGKTDELGLNYKFDLFSGLEQRRTSHKHAEQKRRDSLKQSFEQLKTKLPGLNPKLLSKIYLLNQAISYIDKLEKKNCELEKECEKLKQQNGGGGGGGDRGDKNKEDVVAPKSLESNKEEENDDDDDDDDDGLPEKLKMSSISGLDNSSSSSASGSLTSTSAASSSGLNIAVSSP</sequence>
<protein>
    <recommendedName>
        <fullName evidence="4">BHLH domain-containing protein</fullName>
    </recommendedName>
</protein>
<evidence type="ECO:0000256" key="1">
    <source>
        <dbReference type="ARBA" id="ARBA00023125"/>
    </source>
</evidence>
<feature type="compositionally biased region" description="Polar residues" evidence="3">
    <location>
        <begin position="135"/>
        <end position="154"/>
    </location>
</feature>
<dbReference type="GO" id="GO:0003677">
    <property type="term" value="F:DNA binding"/>
    <property type="evidence" value="ECO:0007669"/>
    <property type="project" value="UniProtKB-KW"/>
</dbReference>
<feature type="compositionally biased region" description="Low complexity" evidence="3">
    <location>
        <begin position="17"/>
        <end position="27"/>
    </location>
</feature>
<feature type="compositionally biased region" description="Polar residues" evidence="3">
    <location>
        <begin position="395"/>
        <end position="406"/>
    </location>
</feature>
<dbReference type="Proteomes" id="UP001150538">
    <property type="component" value="Unassembled WGS sequence"/>
</dbReference>
<dbReference type="GO" id="GO:0090575">
    <property type="term" value="C:RNA polymerase II transcription regulator complex"/>
    <property type="evidence" value="ECO:0007669"/>
    <property type="project" value="TreeGrafter"/>
</dbReference>
<dbReference type="Pfam" id="PF00010">
    <property type="entry name" value="HLH"/>
    <property type="match status" value="1"/>
</dbReference>
<feature type="compositionally biased region" description="Low complexity" evidence="3">
    <location>
        <begin position="657"/>
        <end position="690"/>
    </location>
</feature>
<feature type="region of interest" description="Disordered" evidence="3">
    <location>
        <begin position="135"/>
        <end position="195"/>
    </location>
</feature>
<dbReference type="PROSITE" id="PS50888">
    <property type="entry name" value="BHLH"/>
    <property type="match status" value="1"/>
</dbReference>
<feature type="compositionally biased region" description="Low complexity" evidence="3">
    <location>
        <begin position="42"/>
        <end position="73"/>
    </location>
</feature>
<keyword evidence="1" id="KW-0238">DNA-binding</keyword>
<comment type="caution">
    <text evidence="5">The sequence shown here is derived from an EMBL/GenBank/DDBJ whole genome shotgun (WGS) entry which is preliminary data.</text>
</comment>
<accession>A0A9W8DL45</accession>
<evidence type="ECO:0000313" key="6">
    <source>
        <dbReference type="Proteomes" id="UP001150538"/>
    </source>
</evidence>
<keyword evidence="6" id="KW-1185">Reference proteome</keyword>
<dbReference type="SMART" id="SM00353">
    <property type="entry name" value="HLH"/>
    <property type="match status" value="1"/>
</dbReference>
<dbReference type="InterPro" id="IPR011598">
    <property type="entry name" value="bHLH_dom"/>
</dbReference>
<feature type="region of interest" description="Disordered" evidence="3">
    <location>
        <begin position="42"/>
        <end position="79"/>
    </location>
</feature>
<feature type="compositionally biased region" description="Basic and acidic residues" evidence="3">
    <location>
        <begin position="830"/>
        <end position="850"/>
    </location>
</feature>
<feature type="compositionally biased region" description="Low complexity" evidence="3">
    <location>
        <begin position="871"/>
        <end position="906"/>
    </location>
</feature>
<dbReference type="Gene3D" id="4.10.280.10">
    <property type="entry name" value="Helix-loop-helix DNA-binding domain"/>
    <property type="match status" value="1"/>
</dbReference>
<dbReference type="GO" id="GO:0046983">
    <property type="term" value="F:protein dimerization activity"/>
    <property type="evidence" value="ECO:0007669"/>
    <property type="project" value="InterPro"/>
</dbReference>
<dbReference type="CDD" id="cd11405">
    <property type="entry name" value="bHLHzip_MLXIP_like"/>
    <property type="match status" value="1"/>
</dbReference>
<dbReference type="GO" id="GO:0003700">
    <property type="term" value="F:DNA-binding transcription factor activity"/>
    <property type="evidence" value="ECO:0007669"/>
    <property type="project" value="TreeGrafter"/>
</dbReference>
<proteinExistence type="predicted"/>
<evidence type="ECO:0000313" key="5">
    <source>
        <dbReference type="EMBL" id="KAJ1914677.1"/>
    </source>
</evidence>
<feature type="domain" description="BHLH" evidence="4">
    <location>
        <begin position="753"/>
        <end position="804"/>
    </location>
</feature>
<feature type="compositionally biased region" description="Polar residues" evidence="3">
    <location>
        <begin position="704"/>
        <end position="714"/>
    </location>
</feature>
<keyword evidence="2" id="KW-0539">Nucleus</keyword>
<dbReference type="SUPFAM" id="SSF47459">
    <property type="entry name" value="HLH, helix-loop-helix DNA-binding domain"/>
    <property type="match status" value="1"/>
</dbReference>
<feature type="region of interest" description="Disordered" evidence="3">
    <location>
        <begin position="502"/>
        <end position="715"/>
    </location>
</feature>
<reference evidence="5" key="1">
    <citation type="submission" date="2022-07" db="EMBL/GenBank/DDBJ databases">
        <title>Phylogenomic reconstructions and comparative analyses of Kickxellomycotina fungi.</title>
        <authorList>
            <person name="Reynolds N.K."/>
            <person name="Stajich J.E."/>
            <person name="Barry K."/>
            <person name="Grigoriev I.V."/>
            <person name="Crous P."/>
            <person name="Smith M.E."/>
        </authorList>
    </citation>
    <scope>NUCLEOTIDE SEQUENCE</scope>
    <source>
        <strain evidence="5">NBRC 100468</strain>
    </source>
</reference>
<organism evidence="5 6">
    <name type="scientific">Mycoemilia scoparia</name>
    <dbReference type="NCBI Taxonomy" id="417184"/>
    <lineage>
        <taxon>Eukaryota</taxon>
        <taxon>Fungi</taxon>
        <taxon>Fungi incertae sedis</taxon>
        <taxon>Zoopagomycota</taxon>
        <taxon>Kickxellomycotina</taxon>
        <taxon>Kickxellomycetes</taxon>
        <taxon>Kickxellales</taxon>
        <taxon>Kickxellaceae</taxon>
        <taxon>Mycoemilia</taxon>
    </lineage>
</organism>
<feature type="compositionally biased region" description="Acidic residues" evidence="3">
    <location>
        <begin position="851"/>
        <end position="863"/>
    </location>
</feature>
<dbReference type="InterPro" id="IPR036638">
    <property type="entry name" value="HLH_DNA-bd_sf"/>
</dbReference>
<name>A0A9W8DL45_9FUNG</name>
<gene>
    <name evidence="5" type="ORF">H4219_004677</name>
</gene>
<feature type="compositionally biased region" description="Gly residues" evidence="3">
    <location>
        <begin position="691"/>
        <end position="703"/>
    </location>
</feature>
<feature type="compositionally biased region" description="Polar residues" evidence="3">
    <location>
        <begin position="170"/>
        <end position="185"/>
    </location>
</feature>
<dbReference type="OrthoDB" id="5344169at2759"/>
<dbReference type="GO" id="GO:0045944">
    <property type="term" value="P:positive regulation of transcription by RNA polymerase II"/>
    <property type="evidence" value="ECO:0007669"/>
    <property type="project" value="TreeGrafter"/>
</dbReference>
<dbReference type="PANTHER" id="PTHR10328">
    <property type="entry name" value="PROTEIN MAX MYC-ASSOCIATED FACTOR X"/>
    <property type="match status" value="1"/>
</dbReference>